<dbReference type="Proteomes" id="UP001586593">
    <property type="component" value="Unassembled WGS sequence"/>
</dbReference>
<evidence type="ECO:0000313" key="2">
    <source>
        <dbReference type="Proteomes" id="UP001586593"/>
    </source>
</evidence>
<proteinExistence type="predicted"/>
<sequence length="156" mass="16814">MGQHHISSVSKNHQSAAVGGRPYNMPFWGNFGGLSFTSCGSVSMRRDLLAASTHHGLIRDPSYFPVPKVARTSSCSVVHFPSGKLNKRARNQGGRKSAETKTCIPALKVEMAPMGSPPNYGTPRRGQGGEIRTRILLISLHSKTYRRPHGGGYGVG</sequence>
<gene>
    <name evidence="1" type="ORF">VTK73DRAFT_3612</name>
</gene>
<keyword evidence="2" id="KW-1185">Reference proteome</keyword>
<accession>A0ABR3WYN4</accession>
<reference evidence="1 2" key="1">
    <citation type="journal article" date="2024" name="Commun. Biol.">
        <title>Comparative genomic analysis of thermophilic fungi reveals convergent evolutionary adaptations and gene losses.</title>
        <authorList>
            <person name="Steindorff A.S."/>
            <person name="Aguilar-Pontes M.V."/>
            <person name="Robinson A.J."/>
            <person name="Andreopoulos B."/>
            <person name="LaButti K."/>
            <person name="Kuo A."/>
            <person name="Mondo S."/>
            <person name="Riley R."/>
            <person name="Otillar R."/>
            <person name="Haridas S."/>
            <person name="Lipzen A."/>
            <person name="Grimwood J."/>
            <person name="Schmutz J."/>
            <person name="Clum A."/>
            <person name="Reid I.D."/>
            <person name="Moisan M.C."/>
            <person name="Butler G."/>
            <person name="Nguyen T.T.M."/>
            <person name="Dewar K."/>
            <person name="Conant G."/>
            <person name="Drula E."/>
            <person name="Henrissat B."/>
            <person name="Hansel C."/>
            <person name="Singer S."/>
            <person name="Hutchinson M.I."/>
            <person name="de Vries R.P."/>
            <person name="Natvig D.O."/>
            <person name="Powell A.J."/>
            <person name="Tsang A."/>
            <person name="Grigoriev I.V."/>
        </authorList>
    </citation>
    <scope>NUCLEOTIDE SEQUENCE [LARGE SCALE GENOMIC DNA]</scope>
    <source>
        <strain evidence="1 2">ATCC 24622</strain>
    </source>
</reference>
<protein>
    <submittedName>
        <fullName evidence="1">Uncharacterized protein</fullName>
    </submittedName>
</protein>
<name>A0ABR3WYN4_9PEZI</name>
<evidence type="ECO:0000313" key="1">
    <source>
        <dbReference type="EMBL" id="KAL1868556.1"/>
    </source>
</evidence>
<dbReference type="EMBL" id="JAZHXJ010000213">
    <property type="protein sequence ID" value="KAL1868556.1"/>
    <property type="molecule type" value="Genomic_DNA"/>
</dbReference>
<comment type="caution">
    <text evidence="1">The sequence shown here is derived from an EMBL/GenBank/DDBJ whole genome shotgun (WGS) entry which is preliminary data.</text>
</comment>
<organism evidence="1 2">
    <name type="scientific">Phialemonium thermophilum</name>
    <dbReference type="NCBI Taxonomy" id="223376"/>
    <lineage>
        <taxon>Eukaryota</taxon>
        <taxon>Fungi</taxon>
        <taxon>Dikarya</taxon>
        <taxon>Ascomycota</taxon>
        <taxon>Pezizomycotina</taxon>
        <taxon>Sordariomycetes</taxon>
        <taxon>Sordariomycetidae</taxon>
        <taxon>Cephalothecales</taxon>
        <taxon>Cephalothecaceae</taxon>
        <taxon>Phialemonium</taxon>
    </lineage>
</organism>